<gene>
    <name evidence="1" type="ORF">ACU52_11960</name>
</gene>
<dbReference type="EMBL" id="LFQU01000028">
    <property type="protein sequence ID" value="KOO67691.1"/>
    <property type="molecule type" value="Genomic_DNA"/>
</dbReference>
<dbReference type="PANTHER" id="PTHR39206">
    <property type="entry name" value="SLL8004 PROTEIN"/>
    <property type="match status" value="1"/>
</dbReference>
<proteinExistence type="predicted"/>
<evidence type="ECO:0000313" key="1">
    <source>
        <dbReference type="EMBL" id="KOO67691.1"/>
    </source>
</evidence>
<accession>A0A8E1QXU7</accession>
<name>A0A8E1QXU7_9BACT</name>
<dbReference type="AlphaFoldDB" id="A0A8E1QXU7"/>
<keyword evidence="2" id="KW-1185">Reference proteome</keyword>
<dbReference type="Proteomes" id="UP000036951">
    <property type="component" value="Unassembled WGS sequence"/>
</dbReference>
<dbReference type="InterPro" id="IPR027417">
    <property type="entry name" value="P-loop_NTPase"/>
</dbReference>
<evidence type="ECO:0000313" key="2">
    <source>
        <dbReference type="Proteomes" id="UP000036951"/>
    </source>
</evidence>
<evidence type="ECO:0008006" key="3">
    <source>
        <dbReference type="Google" id="ProtNLM"/>
    </source>
</evidence>
<dbReference type="Gene3D" id="3.40.50.300">
    <property type="entry name" value="P-loop containing nucleotide triphosphate hydrolases"/>
    <property type="match status" value="1"/>
</dbReference>
<organism evidence="1 2">
    <name type="scientific">Xylanibacter rarus</name>
    <dbReference type="NCBI Taxonomy" id="1676614"/>
    <lineage>
        <taxon>Bacteria</taxon>
        <taxon>Pseudomonadati</taxon>
        <taxon>Bacteroidota</taxon>
        <taxon>Bacteroidia</taxon>
        <taxon>Bacteroidales</taxon>
        <taxon>Prevotellaceae</taxon>
        <taxon>Xylanibacter</taxon>
    </lineage>
</organism>
<dbReference type="PANTHER" id="PTHR39206:SF1">
    <property type="entry name" value="SLL8004 PROTEIN"/>
    <property type="match status" value="1"/>
</dbReference>
<sequence length="243" mass="27753">MNVKRLRVFAGPNGSGKSTITSIVREAGVSLGIYVNADEMKKIINATKTFDFSHYLKTFDESHFKQSFLESSLFIKAGGDDMCNACYVDGCIMHFRCEVNDYFTSFLSAYLREALLDNCDKFTFETVMSHPSKLEYIRKARSKGFRVYLYFVALENPSLNRERVQARVKLGGHDVPDDKVVERYDRSLNLMLSAIRLSDRAYIFDNSSSKPLLLASVNDGELTMADGVEYIPSWFKRYLIDKL</sequence>
<reference evidence="1 2" key="1">
    <citation type="submission" date="2015-06" db="EMBL/GenBank/DDBJ databases">
        <title>Prevotella sp. 109, sp. nov., a novel member of the family Prevotellaceae isolated from human faeces.</title>
        <authorList>
            <person name="Shkoporov A.N."/>
            <person name="Chaplin A.V."/>
            <person name="Kafarskaia L.I."/>
            <person name="Efimov B.A."/>
        </authorList>
    </citation>
    <scope>NUCLEOTIDE SEQUENCE [LARGE SCALE GENOMIC DNA]</scope>
    <source>
        <strain evidence="1 2">109</strain>
    </source>
</reference>
<protein>
    <recommendedName>
        <fullName evidence="3">UDP-N-acetylglucosamine kinase</fullName>
    </recommendedName>
</protein>
<comment type="caution">
    <text evidence="1">The sequence shown here is derived from an EMBL/GenBank/DDBJ whole genome shotgun (WGS) entry which is preliminary data.</text>
</comment>
<dbReference type="OrthoDB" id="9791543at2"/>
<dbReference type="SUPFAM" id="SSF52540">
    <property type="entry name" value="P-loop containing nucleoside triphosphate hydrolases"/>
    <property type="match status" value="1"/>
</dbReference>
<dbReference type="RefSeq" id="WP_053398952.1">
    <property type="nucleotide sequence ID" value="NZ_LFQU01000028.1"/>
</dbReference>